<feature type="chain" id="PRO_5047265564" evidence="4">
    <location>
        <begin position="24"/>
        <end position="250"/>
    </location>
</feature>
<dbReference type="InterPro" id="IPR016071">
    <property type="entry name" value="Staphylococal_nuclease_OB-fold"/>
</dbReference>
<dbReference type="SMART" id="SM00318">
    <property type="entry name" value="SNc"/>
    <property type="match status" value="1"/>
</dbReference>
<keyword evidence="2" id="KW-0255">Endonuclease</keyword>
<dbReference type="PANTHER" id="PTHR12302:SF3">
    <property type="entry name" value="SERINE_THREONINE-PROTEIN KINASE 31"/>
    <property type="match status" value="1"/>
</dbReference>
<evidence type="ECO:0000256" key="1">
    <source>
        <dbReference type="ARBA" id="ARBA00022722"/>
    </source>
</evidence>
<dbReference type="Proteomes" id="UP001596500">
    <property type="component" value="Unassembled WGS sequence"/>
</dbReference>
<dbReference type="PROSITE" id="PS50830">
    <property type="entry name" value="TNASE_3"/>
    <property type="match status" value="1"/>
</dbReference>
<evidence type="ECO:0000256" key="2">
    <source>
        <dbReference type="ARBA" id="ARBA00022759"/>
    </source>
</evidence>
<evidence type="ECO:0000259" key="5">
    <source>
        <dbReference type="PROSITE" id="PS50830"/>
    </source>
</evidence>
<dbReference type="SUPFAM" id="SSF50199">
    <property type="entry name" value="Staphylococcal nuclease"/>
    <property type="match status" value="1"/>
</dbReference>
<keyword evidence="7" id="KW-1185">Reference proteome</keyword>
<evidence type="ECO:0000313" key="7">
    <source>
        <dbReference type="Proteomes" id="UP001596500"/>
    </source>
</evidence>
<dbReference type="EMBL" id="JBHTBW010000013">
    <property type="protein sequence ID" value="MFC7440495.1"/>
    <property type="molecule type" value="Genomic_DNA"/>
</dbReference>
<reference evidence="7" key="1">
    <citation type="journal article" date="2019" name="Int. J. Syst. Evol. Microbiol.">
        <title>The Global Catalogue of Microorganisms (GCM) 10K type strain sequencing project: providing services to taxonomists for standard genome sequencing and annotation.</title>
        <authorList>
            <consortium name="The Broad Institute Genomics Platform"/>
            <consortium name="The Broad Institute Genome Sequencing Center for Infectious Disease"/>
            <person name="Wu L."/>
            <person name="Ma J."/>
        </authorList>
    </citation>
    <scope>NUCLEOTIDE SEQUENCE [LARGE SCALE GENOMIC DNA]</scope>
    <source>
        <strain evidence="7">CGMCC 1.12942</strain>
    </source>
</reference>
<dbReference type="Pfam" id="PF00565">
    <property type="entry name" value="SNase"/>
    <property type="match status" value="1"/>
</dbReference>
<dbReference type="Gene3D" id="2.40.50.90">
    <property type="match status" value="1"/>
</dbReference>
<gene>
    <name evidence="6" type="ORF">ACFQNG_04945</name>
</gene>
<evidence type="ECO:0000256" key="3">
    <source>
        <dbReference type="ARBA" id="ARBA00022801"/>
    </source>
</evidence>
<dbReference type="PROSITE" id="PS51257">
    <property type="entry name" value="PROKAR_LIPOPROTEIN"/>
    <property type="match status" value="1"/>
</dbReference>
<accession>A0ABW2RHK4</accession>
<keyword evidence="4" id="KW-0732">Signal</keyword>
<feature type="signal peptide" evidence="4">
    <location>
        <begin position="1"/>
        <end position="23"/>
    </location>
</feature>
<dbReference type="Pfam" id="PF05901">
    <property type="entry name" value="Excalibur"/>
    <property type="match status" value="1"/>
</dbReference>
<feature type="domain" description="TNase-like" evidence="5">
    <location>
        <begin position="39"/>
        <end position="171"/>
    </location>
</feature>
<sequence length="250" mass="27817">MKRQFALVIIFALFLTGCGTQQAAKVDDGPYGLDSPAPIKEKVTFVEIVDGDTAKFEIDGKVESVRFLLIDMPETSHPQLGEQPLGFEAKAYTNKLLSDAKQVYVELDKEKRDKYNRLLAHIYADGQSVQQALLKEGLARVGYIFESTNHLDEYRQAEAEAREAKKGIWKCPGYVTDEGYEKEKWCQSILPAKRPERGIAEGEPNPNFPDKDCSDFKTQKEAQAFFEQAGPGDPHRLDGDGNGVVCAGLP</sequence>
<dbReference type="InterPro" id="IPR008613">
    <property type="entry name" value="Excalibur_Ca-bd_domain"/>
</dbReference>
<keyword evidence="1" id="KW-0540">Nuclease</keyword>
<keyword evidence="3" id="KW-0378">Hydrolase</keyword>
<protein>
    <submittedName>
        <fullName evidence="6">Thermonuclease family protein</fullName>
    </submittedName>
</protein>
<dbReference type="RefSeq" id="WP_379863776.1">
    <property type="nucleotide sequence ID" value="NZ_JBHTBW010000013.1"/>
</dbReference>
<dbReference type="PANTHER" id="PTHR12302">
    <property type="entry name" value="EBNA2 BINDING PROTEIN P100"/>
    <property type="match status" value="1"/>
</dbReference>
<evidence type="ECO:0000313" key="6">
    <source>
        <dbReference type="EMBL" id="MFC7440495.1"/>
    </source>
</evidence>
<comment type="caution">
    <text evidence="6">The sequence shown here is derived from an EMBL/GenBank/DDBJ whole genome shotgun (WGS) entry which is preliminary data.</text>
</comment>
<proteinExistence type="predicted"/>
<name>A0ABW2RHK4_9BACL</name>
<evidence type="ECO:0000256" key="4">
    <source>
        <dbReference type="SAM" id="SignalP"/>
    </source>
</evidence>
<organism evidence="6 7">
    <name type="scientific">Laceyella putida</name>
    <dbReference type="NCBI Taxonomy" id="110101"/>
    <lineage>
        <taxon>Bacteria</taxon>
        <taxon>Bacillati</taxon>
        <taxon>Bacillota</taxon>
        <taxon>Bacilli</taxon>
        <taxon>Bacillales</taxon>
        <taxon>Thermoactinomycetaceae</taxon>
        <taxon>Laceyella</taxon>
    </lineage>
</organism>
<dbReference type="InterPro" id="IPR035437">
    <property type="entry name" value="SNase_OB-fold_sf"/>
</dbReference>